<dbReference type="Proteomes" id="UP000382577">
    <property type="component" value="Unassembled WGS sequence"/>
</dbReference>
<dbReference type="RefSeq" id="WP_039369420.1">
    <property type="nucleotide sequence ID" value="NZ_CABPRW010000002.1"/>
</dbReference>
<gene>
    <name evidence="2" type="ORF">PFI31113_00890</name>
    <name evidence="1" type="ORF">PI93_019485</name>
</gene>
<evidence type="ECO:0000313" key="1">
    <source>
        <dbReference type="EMBL" id="QHF14595.1"/>
    </source>
</evidence>
<organism evidence="2 4">
    <name type="scientific">Pandoraea fibrosis</name>
    <dbReference type="NCBI Taxonomy" id="1891094"/>
    <lineage>
        <taxon>Bacteria</taxon>
        <taxon>Pseudomonadati</taxon>
        <taxon>Pseudomonadota</taxon>
        <taxon>Betaproteobacteria</taxon>
        <taxon>Burkholderiales</taxon>
        <taxon>Burkholderiaceae</taxon>
        <taxon>Pandoraea</taxon>
    </lineage>
</organism>
<evidence type="ECO:0000313" key="2">
    <source>
        <dbReference type="EMBL" id="VVD76734.1"/>
    </source>
</evidence>
<dbReference type="EMBL" id="CP047385">
    <property type="protein sequence ID" value="QHF14595.1"/>
    <property type="molecule type" value="Genomic_DNA"/>
</dbReference>
<evidence type="ECO:0000313" key="3">
    <source>
        <dbReference type="Proteomes" id="UP000035080"/>
    </source>
</evidence>
<accession>A0A5E4SR14</accession>
<reference evidence="1" key="2">
    <citation type="submission" date="2019-07" db="EMBL/GenBank/DDBJ databases">
        <title>Complete Genome Sequences of Clinical Pandoraea fibrosis Isolates.</title>
        <authorList>
            <person name="Pitt M.E."/>
            <person name="Nguyen S.H."/>
            <person name="Duarte T.P.S."/>
            <person name="Roddam L.F."/>
            <person name="Blaskovich M.A.T."/>
            <person name="Cooper M.A."/>
            <person name="Coin L.J.M."/>
        </authorList>
    </citation>
    <scope>NUCLEOTIDE SEQUENCE</scope>
    <source>
        <strain evidence="1">6399</strain>
    </source>
</reference>
<protein>
    <submittedName>
        <fullName evidence="2">Uncharacterized protein</fullName>
    </submittedName>
</protein>
<dbReference type="EMBL" id="CABPRW010000002">
    <property type="protein sequence ID" value="VVD76734.1"/>
    <property type="molecule type" value="Genomic_DNA"/>
</dbReference>
<reference evidence="1 3" key="1">
    <citation type="journal article" date="2015" name="Genome Announc.">
        <title>Genome Sequences of Two Pandoraea pnomenusa Isolates Recovered 11 Months Apart from a Cystic Fibrosis Patient.</title>
        <authorList>
            <person name="Ee R."/>
            <person name="Ambrose M."/>
            <person name="Lazenby J."/>
            <person name="Williams P."/>
            <person name="Chan K.G."/>
            <person name="Roddam L."/>
        </authorList>
    </citation>
    <scope>NUCLEOTIDE SEQUENCE [LARGE SCALE GENOMIC DNA]</scope>
    <source>
        <strain evidence="1 3">6399</strain>
    </source>
</reference>
<dbReference type="OrthoDB" id="9897217at2"/>
<keyword evidence="3" id="KW-1185">Reference proteome</keyword>
<dbReference type="AlphaFoldDB" id="A0A5E4SR14"/>
<proteinExistence type="predicted"/>
<reference evidence="2 4" key="3">
    <citation type="submission" date="2019-08" db="EMBL/GenBank/DDBJ databases">
        <authorList>
            <person name="Peeters C."/>
        </authorList>
    </citation>
    <scope>NUCLEOTIDE SEQUENCE [LARGE SCALE GENOMIC DNA]</scope>
    <source>
        <strain evidence="2 4">LMG 31113</strain>
    </source>
</reference>
<evidence type="ECO:0000313" key="4">
    <source>
        <dbReference type="Proteomes" id="UP000382577"/>
    </source>
</evidence>
<sequence length="101" mass="11290">MPEDAWYAVLEHALAMHEGEYISACHGPTTLLLERRADVLIAMREISSNVGDIASFAAQMHLTTDLSHCQILSFGDARYLCVWRRRPVNADWLAALATADF</sequence>
<name>A0A5E4SR14_9BURK</name>
<dbReference type="Proteomes" id="UP000035080">
    <property type="component" value="Chromosome"/>
</dbReference>